<dbReference type="PROSITE" id="PS51375">
    <property type="entry name" value="PPR"/>
    <property type="match status" value="4"/>
</dbReference>
<dbReference type="PANTHER" id="PTHR47926">
    <property type="entry name" value="PENTATRICOPEPTIDE REPEAT-CONTAINING PROTEIN"/>
    <property type="match status" value="1"/>
</dbReference>
<evidence type="ECO:0000256" key="1">
    <source>
        <dbReference type="ARBA" id="ARBA00022737"/>
    </source>
</evidence>
<dbReference type="FunFam" id="1.25.40.10:FF:000334">
    <property type="entry name" value="Pentatricopeptide repeat-containing protein"/>
    <property type="match status" value="1"/>
</dbReference>
<evidence type="ECO:0000256" key="3">
    <source>
        <dbReference type="PROSITE-ProRule" id="PRU00708"/>
    </source>
</evidence>
<organism evidence="4 5">
    <name type="scientific">Castilleja foliolosa</name>
    <dbReference type="NCBI Taxonomy" id="1961234"/>
    <lineage>
        <taxon>Eukaryota</taxon>
        <taxon>Viridiplantae</taxon>
        <taxon>Streptophyta</taxon>
        <taxon>Embryophyta</taxon>
        <taxon>Tracheophyta</taxon>
        <taxon>Spermatophyta</taxon>
        <taxon>Magnoliopsida</taxon>
        <taxon>eudicotyledons</taxon>
        <taxon>Gunneridae</taxon>
        <taxon>Pentapetalae</taxon>
        <taxon>asterids</taxon>
        <taxon>lamiids</taxon>
        <taxon>Lamiales</taxon>
        <taxon>Orobanchaceae</taxon>
        <taxon>Pedicularideae</taxon>
        <taxon>Castillejinae</taxon>
        <taxon>Castilleja</taxon>
    </lineage>
</organism>
<dbReference type="AlphaFoldDB" id="A0ABD3D7H0"/>
<dbReference type="Pfam" id="PF20431">
    <property type="entry name" value="E_motif"/>
    <property type="match status" value="1"/>
</dbReference>
<dbReference type="Pfam" id="PF12854">
    <property type="entry name" value="PPR_1"/>
    <property type="match status" value="1"/>
</dbReference>
<evidence type="ECO:0000256" key="2">
    <source>
        <dbReference type="ARBA" id="ARBA00061659"/>
    </source>
</evidence>
<dbReference type="InterPro" id="IPR011990">
    <property type="entry name" value="TPR-like_helical_dom_sf"/>
</dbReference>
<protein>
    <recommendedName>
        <fullName evidence="6">Pentatricopeptide repeat-containing protein</fullName>
    </recommendedName>
</protein>
<keyword evidence="5" id="KW-1185">Reference proteome</keyword>
<reference evidence="5" key="1">
    <citation type="journal article" date="2024" name="IScience">
        <title>Strigolactones Initiate the Formation of Haustorium-like Structures in Castilleja.</title>
        <authorList>
            <person name="Buerger M."/>
            <person name="Peterson D."/>
            <person name="Chory J."/>
        </authorList>
    </citation>
    <scope>NUCLEOTIDE SEQUENCE [LARGE SCALE GENOMIC DNA]</scope>
</reference>
<evidence type="ECO:0008006" key="6">
    <source>
        <dbReference type="Google" id="ProtNLM"/>
    </source>
</evidence>
<keyword evidence="1" id="KW-0677">Repeat</keyword>
<comment type="caution">
    <text evidence="4">The sequence shown here is derived from an EMBL/GenBank/DDBJ whole genome shotgun (WGS) entry which is preliminary data.</text>
</comment>
<dbReference type="InterPro" id="IPR002885">
    <property type="entry name" value="PPR_rpt"/>
</dbReference>
<feature type="repeat" description="PPR" evidence="3">
    <location>
        <begin position="72"/>
        <end position="106"/>
    </location>
</feature>
<gene>
    <name evidence="4" type="ORF">CASFOL_017627</name>
</gene>
<dbReference type="NCBIfam" id="TIGR00756">
    <property type="entry name" value="PPR"/>
    <property type="match status" value="4"/>
</dbReference>
<dbReference type="Proteomes" id="UP001632038">
    <property type="component" value="Unassembled WGS sequence"/>
</dbReference>
<comment type="similarity">
    <text evidence="2">Belongs to the PPR family. PCMP-E subfamily.</text>
</comment>
<feature type="repeat" description="PPR" evidence="3">
    <location>
        <begin position="204"/>
        <end position="238"/>
    </location>
</feature>
<dbReference type="PANTHER" id="PTHR47926:SF540">
    <property type="entry name" value="PENTATRICOPEPTIDE REPEAT-CONTAINING PROTEIN"/>
    <property type="match status" value="1"/>
</dbReference>
<evidence type="ECO:0000313" key="5">
    <source>
        <dbReference type="Proteomes" id="UP001632038"/>
    </source>
</evidence>
<name>A0ABD3D7H0_9LAMI</name>
<evidence type="ECO:0000313" key="4">
    <source>
        <dbReference type="EMBL" id="KAL3638256.1"/>
    </source>
</evidence>
<feature type="repeat" description="PPR" evidence="3">
    <location>
        <begin position="173"/>
        <end position="203"/>
    </location>
</feature>
<accession>A0ABD3D7H0</accession>
<dbReference type="Gene3D" id="1.25.40.10">
    <property type="entry name" value="Tetratricopeptide repeat domain"/>
    <property type="match status" value="4"/>
</dbReference>
<sequence length="487" mass="54874">MTRGGCPTVERKLLRLLHGGETRTRLREIHGHFLRHGLLHSNQLLSHFVSICASLNKMPYATLVFRQSPNPNIFFFNSMIKGYSLRGPFHESITTFSKMKKRSIRPDEFTFGPLLKACSNLRDLNLGLEVYKELLVLGYERYGSIRIGAVELFVNCGRMVYANNVFDEMPQRDVIVYNLMIRGFCKFGDVEAGLGLFRRMGERSVVSWNTMISCLVQNKRDEDALRLFRGMLGRGFEPDDATVAVILPLCARLGELDIGKWVHSYAESSGLYRDFVQVGNAILDFYCKCGELDKALESFNNMPIKNVVSWNSMILGLALNGKGDRGLELFEEMTGRYGLSPNDSTFVGVLACCIHAGRLQRGRDIFASMVTDYRVEPKLEHYGCIVDLLGRSGCVKEAYELIIRNMPVKPNAAVWGALLSACRTSGESEIAECAVKELIEFEPWNSGNYVLLSNIYAESGNWSGVERVRILMKEKFVEKNVGQSVIE</sequence>
<feature type="repeat" description="PPR" evidence="3">
    <location>
        <begin position="306"/>
        <end position="341"/>
    </location>
</feature>
<dbReference type="InterPro" id="IPR046960">
    <property type="entry name" value="PPR_At4g14850-like_plant"/>
</dbReference>
<dbReference type="InterPro" id="IPR046848">
    <property type="entry name" value="E_motif"/>
</dbReference>
<dbReference type="FunFam" id="1.25.40.10:FF:000921">
    <property type="entry name" value="Pentatricopeptide repeat-containing protein At5g48910"/>
    <property type="match status" value="1"/>
</dbReference>
<dbReference type="Pfam" id="PF13041">
    <property type="entry name" value="PPR_2"/>
    <property type="match status" value="3"/>
</dbReference>
<dbReference type="EMBL" id="JAVIJP010000019">
    <property type="protein sequence ID" value="KAL3638256.1"/>
    <property type="molecule type" value="Genomic_DNA"/>
</dbReference>
<proteinExistence type="inferred from homology"/>